<reference evidence="2" key="1">
    <citation type="journal article" date="2022" name="Nat. Commun.">
        <title>Chromosome evolution and the genetic basis of agronomically important traits in greater yam.</title>
        <authorList>
            <person name="Bredeson J.V."/>
            <person name="Lyons J.B."/>
            <person name="Oniyinde I.O."/>
            <person name="Okereke N.R."/>
            <person name="Kolade O."/>
            <person name="Nnabue I."/>
            <person name="Nwadili C.O."/>
            <person name="Hribova E."/>
            <person name="Parker M."/>
            <person name="Nwogha J."/>
            <person name="Shu S."/>
            <person name="Carlson J."/>
            <person name="Kariba R."/>
            <person name="Muthemba S."/>
            <person name="Knop K."/>
            <person name="Barton G.J."/>
            <person name="Sherwood A.V."/>
            <person name="Lopez-Montes A."/>
            <person name="Asiedu R."/>
            <person name="Jamnadass R."/>
            <person name="Muchugi A."/>
            <person name="Goodstein D."/>
            <person name="Egesi C.N."/>
            <person name="Featherston J."/>
            <person name="Asfaw A."/>
            <person name="Simpson G.G."/>
            <person name="Dolezel J."/>
            <person name="Hendre P.S."/>
            <person name="Van Deynze A."/>
            <person name="Kumar P.L."/>
            <person name="Obidiegwu J.E."/>
            <person name="Bhattacharjee R."/>
            <person name="Rokhsar D.S."/>
        </authorList>
    </citation>
    <scope>NUCLEOTIDE SEQUENCE [LARGE SCALE GENOMIC DNA]</scope>
    <source>
        <strain evidence="2">cv. TDa95/00328</strain>
    </source>
</reference>
<proteinExistence type="predicted"/>
<dbReference type="Proteomes" id="UP000827976">
    <property type="component" value="Chromosome 15"/>
</dbReference>
<organism evidence="1 2">
    <name type="scientific">Dioscorea alata</name>
    <name type="common">Purple yam</name>
    <dbReference type="NCBI Taxonomy" id="55571"/>
    <lineage>
        <taxon>Eukaryota</taxon>
        <taxon>Viridiplantae</taxon>
        <taxon>Streptophyta</taxon>
        <taxon>Embryophyta</taxon>
        <taxon>Tracheophyta</taxon>
        <taxon>Spermatophyta</taxon>
        <taxon>Magnoliopsida</taxon>
        <taxon>Liliopsida</taxon>
        <taxon>Dioscoreales</taxon>
        <taxon>Dioscoreaceae</taxon>
        <taxon>Dioscorea</taxon>
    </lineage>
</organism>
<protein>
    <submittedName>
        <fullName evidence="1">Glutamate receptor ionotropic plant protein</fullName>
    </submittedName>
</protein>
<accession>A0ACB7UNN3</accession>
<sequence length="915" mass="102687">MDTWVGNISCSCISMATDDFYASHRNYTTRLDFYIRNSKEDVVSAASAALDLLINNRVEAIIGPQTSIQAKFVAELGNRTHIPIISFSATSPVLSSVRTPYFIRTTISDSSQAQAIAALVRSFGWSQLVPIFEDTDYGTGMIPYLIDAFQTTNARVPHRSMIPLSANDDQILTELYFLMTLQTRVFVVHASYSLVSRLLTKAKEIGMMKEGYAWIVTYGLTDNFGVMDSSTLKAMHGVLTVNPYVPQYLDFNTKWRARHRRENPAAYAKKIEPSVYAMWAYDTVWALAFAAEAVSTPVGTILHDRKLMDSYRKNSTNLEELKLSPSGHKLLDSILGMDFDGVTGRFRLVNGQLEAKSFEIININRDKMKKIGYWTSEHGISGKLDHGTNLEGVIWPGDAITAPNGLDWQSNNKTLRIGVPVMKGFMEFVNREWNPLTNRNGSGFCIEVFDTIMASLPYKIPYEYIPFEDDKGKMNGTYNDLVYQVYLGNFDAVVGDVTITPNRSLYVDFSVAYTELGMAMVVPIKDDRGKSPWIFLKPLTTDLWLASGAFFVFTGFAIWVLEHRINEGFRGHALHQLGTIFYFSFSTLVFAHREKVLSNFTRVVVIIWLFVVLILTSSYTASLTSMLTVQQLHPTATSLHEIIRNGEYIGYMGDSGMLRLLNIDASKLKAFDSAEAYDEALSKGSARGGVSAIIDEIPYIKVFLSKYCGKYTMVGTIYRTDGFGFAFQKGSPLVSEVSRTILKATEEIDKKLYRNKTACPDQNNMASSNSLTLDSFRGLFLLSGITTSMAIISSLLVFLLRNRQVLTEMDSESSMLRRLITFVKLFDQKDESFHGGKKGDLKELSMKAGSDGGPSVWPHKNGGPANPWRPTRMSNKLQCAWFEFDNGTKLGQHFRVRRTLNKTRVEVIRHVSLNS</sequence>
<evidence type="ECO:0000313" key="1">
    <source>
        <dbReference type="EMBL" id="KAH7662084.1"/>
    </source>
</evidence>
<evidence type="ECO:0000313" key="2">
    <source>
        <dbReference type="Proteomes" id="UP000827976"/>
    </source>
</evidence>
<keyword evidence="1" id="KW-0675">Receptor</keyword>
<dbReference type="EMBL" id="CM037025">
    <property type="protein sequence ID" value="KAH7662084.1"/>
    <property type="molecule type" value="Genomic_DNA"/>
</dbReference>
<name>A0ACB7UNN3_DIOAL</name>
<keyword evidence="2" id="KW-1185">Reference proteome</keyword>
<comment type="caution">
    <text evidence="1">The sequence shown here is derived from an EMBL/GenBank/DDBJ whole genome shotgun (WGS) entry which is preliminary data.</text>
</comment>
<gene>
    <name evidence="1" type="ORF">IHE45_15G107800</name>
</gene>